<reference evidence="2" key="2">
    <citation type="journal article" date="2022" name="Microbiol. Resour. Announc.">
        <title>Metagenome Sequencing to Explore Phylogenomics of Terrestrial Cyanobacteria.</title>
        <authorList>
            <person name="Ward R.D."/>
            <person name="Stajich J.E."/>
            <person name="Johansen J.R."/>
            <person name="Huntemann M."/>
            <person name="Clum A."/>
            <person name="Foster B."/>
            <person name="Foster B."/>
            <person name="Roux S."/>
            <person name="Palaniappan K."/>
            <person name="Varghese N."/>
            <person name="Mukherjee S."/>
            <person name="Reddy T.B.K."/>
            <person name="Daum C."/>
            <person name="Copeland A."/>
            <person name="Chen I.A."/>
            <person name="Ivanova N.N."/>
            <person name="Kyrpides N.C."/>
            <person name="Shapiro N."/>
            <person name="Eloe-Fadrosh E.A."/>
            <person name="Pietrasiak N."/>
        </authorList>
    </citation>
    <scope>NUCLEOTIDE SEQUENCE</scope>
    <source>
        <strain evidence="2">HA4357-MV3</strain>
    </source>
</reference>
<feature type="compositionally biased region" description="Polar residues" evidence="1">
    <location>
        <begin position="48"/>
        <end position="66"/>
    </location>
</feature>
<sequence>MRTQLANGGFDPSFAHKLACRDVALLRLYIWWNDEKSLMRDVTPDSPAASSTEVGNLSNVNISPYI</sequence>
<accession>A0A9E3H537</accession>
<evidence type="ECO:0000313" key="2">
    <source>
        <dbReference type="EMBL" id="MBW4430898.1"/>
    </source>
</evidence>
<comment type="caution">
    <text evidence="2">The sequence shown here is derived from an EMBL/GenBank/DDBJ whole genome shotgun (WGS) entry which is preliminary data.</text>
</comment>
<proteinExistence type="predicted"/>
<feature type="region of interest" description="Disordered" evidence="1">
    <location>
        <begin position="42"/>
        <end position="66"/>
    </location>
</feature>
<evidence type="ECO:0000313" key="3">
    <source>
        <dbReference type="Proteomes" id="UP000813215"/>
    </source>
</evidence>
<dbReference type="AlphaFoldDB" id="A0A9E3H537"/>
<evidence type="ECO:0000256" key="1">
    <source>
        <dbReference type="SAM" id="MobiDB-lite"/>
    </source>
</evidence>
<protein>
    <submittedName>
        <fullName evidence="2">Uncharacterized protein</fullName>
    </submittedName>
</protein>
<name>A0A9E3H537_9NOST</name>
<dbReference type="EMBL" id="JAHHHW010000038">
    <property type="protein sequence ID" value="MBW4430898.1"/>
    <property type="molecule type" value="Genomic_DNA"/>
</dbReference>
<reference evidence="2" key="1">
    <citation type="submission" date="2021-05" db="EMBL/GenBank/DDBJ databases">
        <authorList>
            <person name="Pietrasiak N."/>
            <person name="Ward R."/>
            <person name="Stajich J.E."/>
            <person name="Kurbessoian T."/>
        </authorList>
    </citation>
    <scope>NUCLEOTIDE SEQUENCE</scope>
    <source>
        <strain evidence="2">HA4357-MV3</strain>
    </source>
</reference>
<gene>
    <name evidence="2" type="ORF">KME28_03925</name>
</gene>
<organism evidence="2 3">
    <name type="scientific">Pelatocladus maniniholoensis HA4357-MV3</name>
    <dbReference type="NCBI Taxonomy" id="1117104"/>
    <lineage>
        <taxon>Bacteria</taxon>
        <taxon>Bacillati</taxon>
        <taxon>Cyanobacteriota</taxon>
        <taxon>Cyanophyceae</taxon>
        <taxon>Nostocales</taxon>
        <taxon>Nostocaceae</taxon>
        <taxon>Pelatocladus</taxon>
    </lineage>
</organism>
<dbReference type="Proteomes" id="UP000813215">
    <property type="component" value="Unassembled WGS sequence"/>
</dbReference>